<feature type="compositionally biased region" description="Basic and acidic residues" evidence="3">
    <location>
        <begin position="62"/>
        <end position="72"/>
    </location>
</feature>
<proteinExistence type="inferred from homology"/>
<feature type="domain" description="4-oxalocrotonate tautomerase-like" evidence="4">
    <location>
        <begin position="2"/>
        <end position="56"/>
    </location>
</feature>
<dbReference type="PANTHER" id="PTHR35530">
    <property type="entry name" value="TAUTOMERASE-RELATED"/>
    <property type="match status" value="1"/>
</dbReference>
<evidence type="ECO:0000256" key="1">
    <source>
        <dbReference type="ARBA" id="ARBA00006723"/>
    </source>
</evidence>
<feature type="region of interest" description="Disordered" evidence="3">
    <location>
        <begin position="52"/>
        <end position="72"/>
    </location>
</feature>
<dbReference type="SUPFAM" id="SSF55331">
    <property type="entry name" value="Tautomerase/MIF"/>
    <property type="match status" value="1"/>
</dbReference>
<dbReference type="GO" id="GO:0016853">
    <property type="term" value="F:isomerase activity"/>
    <property type="evidence" value="ECO:0007669"/>
    <property type="project" value="UniProtKB-KW"/>
</dbReference>
<dbReference type="InterPro" id="IPR004370">
    <property type="entry name" value="4-OT-like_dom"/>
</dbReference>
<evidence type="ECO:0000313" key="5">
    <source>
        <dbReference type="EMBL" id="AXE23348.1"/>
    </source>
</evidence>
<sequence length="72" mass="8125">MPIISVTTWDGQDDAQSRELLEELTRTVRRVTGAPLDKITVYIQEVPRNRWAEGGALGSDPKFPELSRRTAE</sequence>
<protein>
    <submittedName>
        <fullName evidence="5">Tautomerase</fullName>
    </submittedName>
</protein>
<dbReference type="Gene3D" id="3.30.429.10">
    <property type="entry name" value="Macrophage Migration Inhibitory Factor"/>
    <property type="match status" value="1"/>
</dbReference>
<dbReference type="EMBL" id="CP030862">
    <property type="protein sequence ID" value="AXE23348.1"/>
    <property type="molecule type" value="Genomic_DNA"/>
</dbReference>
<dbReference type="PANTHER" id="PTHR35530:SF1">
    <property type="entry name" value="2-HYDROXYMUCONATE TAUTOMERASE"/>
    <property type="match status" value="1"/>
</dbReference>
<dbReference type="AlphaFoldDB" id="A0A344TXH7"/>
<organism evidence="5 6">
    <name type="scientific">Streptomyces globosus</name>
    <dbReference type="NCBI Taxonomy" id="68209"/>
    <lineage>
        <taxon>Bacteria</taxon>
        <taxon>Bacillati</taxon>
        <taxon>Actinomycetota</taxon>
        <taxon>Actinomycetes</taxon>
        <taxon>Kitasatosporales</taxon>
        <taxon>Streptomycetaceae</taxon>
        <taxon>Streptomyces</taxon>
    </lineage>
</organism>
<comment type="similarity">
    <text evidence="1">Belongs to the 4-oxalocrotonate tautomerase family.</text>
</comment>
<accession>A0A344TXH7</accession>
<evidence type="ECO:0000313" key="6">
    <source>
        <dbReference type="Proteomes" id="UP000252004"/>
    </source>
</evidence>
<evidence type="ECO:0000256" key="3">
    <source>
        <dbReference type="SAM" id="MobiDB-lite"/>
    </source>
</evidence>
<dbReference type="RefSeq" id="WP_114054530.1">
    <property type="nucleotide sequence ID" value="NZ_CP030862.1"/>
</dbReference>
<keyword evidence="6" id="KW-1185">Reference proteome</keyword>
<evidence type="ECO:0000259" key="4">
    <source>
        <dbReference type="Pfam" id="PF01361"/>
    </source>
</evidence>
<keyword evidence="2" id="KW-0413">Isomerase</keyword>
<dbReference type="Pfam" id="PF01361">
    <property type="entry name" value="Tautomerase"/>
    <property type="match status" value="1"/>
</dbReference>
<dbReference type="KEGG" id="sgz:C0216_07640"/>
<dbReference type="InterPro" id="IPR014347">
    <property type="entry name" value="Tautomerase/MIF_sf"/>
</dbReference>
<dbReference type="Proteomes" id="UP000252004">
    <property type="component" value="Chromosome"/>
</dbReference>
<gene>
    <name evidence="5" type="ORF">C0216_07640</name>
</gene>
<reference evidence="5 6" key="1">
    <citation type="submission" date="2018-01" db="EMBL/GenBank/DDBJ databases">
        <title>Draft genome Sequence of streptomyces globosus LZH-48.</title>
        <authorList>
            <person name="Ran K."/>
            <person name="Li Z."/>
            <person name="Wei S."/>
            <person name="Dong R."/>
        </authorList>
    </citation>
    <scope>NUCLEOTIDE SEQUENCE [LARGE SCALE GENOMIC DNA]</scope>
    <source>
        <strain evidence="5 6">LZH-48</strain>
    </source>
</reference>
<dbReference type="OrthoDB" id="4965437at2"/>
<name>A0A344TXH7_9ACTN</name>
<evidence type="ECO:0000256" key="2">
    <source>
        <dbReference type="ARBA" id="ARBA00023235"/>
    </source>
</evidence>